<dbReference type="STRING" id="89524.SAMN05444370_101408"/>
<proteinExistence type="predicted"/>
<dbReference type="Proteomes" id="UP000198703">
    <property type="component" value="Unassembled WGS sequence"/>
</dbReference>
<dbReference type="InterPro" id="IPR008990">
    <property type="entry name" value="Elect_transpt_acc-like_dom_sf"/>
</dbReference>
<dbReference type="InterPro" id="IPR042262">
    <property type="entry name" value="CN_hydtase_beta_C"/>
</dbReference>
<dbReference type="RefSeq" id="WP_093247861.1">
    <property type="nucleotide sequence ID" value="NZ_FNQM01000001.1"/>
</dbReference>
<protein>
    <submittedName>
        <fullName evidence="2">Nitrile hydratase beta subunit</fullName>
    </submittedName>
</protein>
<feature type="domain" description="Nitrile hydratase beta subunit-like N-terminal" evidence="1">
    <location>
        <begin position="2"/>
        <end position="94"/>
    </location>
</feature>
<dbReference type="EMBL" id="FNQM01000001">
    <property type="protein sequence ID" value="SDZ79901.1"/>
    <property type="molecule type" value="Genomic_DNA"/>
</dbReference>
<evidence type="ECO:0000259" key="1">
    <source>
        <dbReference type="Pfam" id="PF21006"/>
    </source>
</evidence>
<dbReference type="Pfam" id="PF21006">
    <property type="entry name" value="NHase_beta_N"/>
    <property type="match status" value="1"/>
</dbReference>
<name>A0A1H3VYY9_9RHOB</name>
<dbReference type="SUPFAM" id="SSF50090">
    <property type="entry name" value="Electron transport accessory proteins"/>
    <property type="match status" value="1"/>
</dbReference>
<keyword evidence="3" id="KW-1185">Reference proteome</keyword>
<dbReference type="Gene3D" id="1.10.472.20">
    <property type="entry name" value="Nitrile hydratase, beta subunit"/>
    <property type="match status" value="1"/>
</dbReference>
<dbReference type="AlphaFoldDB" id="A0A1H3VYY9"/>
<gene>
    <name evidence="2" type="ORF">SAMN05444370_101408</name>
</gene>
<accession>A0A1H3VYY9</accession>
<organism evidence="2 3">
    <name type="scientific">Rubrimonas cliftonensis</name>
    <dbReference type="NCBI Taxonomy" id="89524"/>
    <lineage>
        <taxon>Bacteria</taxon>
        <taxon>Pseudomonadati</taxon>
        <taxon>Pseudomonadota</taxon>
        <taxon>Alphaproteobacteria</taxon>
        <taxon>Rhodobacterales</taxon>
        <taxon>Paracoccaceae</taxon>
        <taxon>Rubrimonas</taxon>
    </lineage>
</organism>
<dbReference type="InterPro" id="IPR049054">
    <property type="entry name" value="CN_hydtase_beta-like_N"/>
</dbReference>
<evidence type="ECO:0000313" key="3">
    <source>
        <dbReference type="Proteomes" id="UP000198703"/>
    </source>
</evidence>
<sequence length="105" mass="11206">MGGDAAGPVPRAEHDFALWEKRVDALMVLCSNKGLFTVDGLRRALEEMGPEAFESMTYYERWMSAVARNLVDAGAFTADELGAKMAEVAARGDSYAEASLDGAAG</sequence>
<dbReference type="OrthoDB" id="7856991at2"/>
<evidence type="ECO:0000313" key="2">
    <source>
        <dbReference type="EMBL" id="SDZ79901.1"/>
    </source>
</evidence>
<reference evidence="2 3" key="1">
    <citation type="submission" date="2016-10" db="EMBL/GenBank/DDBJ databases">
        <authorList>
            <person name="de Groot N.N."/>
        </authorList>
    </citation>
    <scope>NUCLEOTIDE SEQUENCE [LARGE SCALE GENOMIC DNA]</scope>
    <source>
        <strain evidence="2 3">DSM 15345</strain>
    </source>
</reference>